<reference evidence="2" key="1">
    <citation type="journal article" date="2024" name="Proc. Natl. Acad. Sci. U.S.A.">
        <title>Extraordinary preservation of gene collinearity over three hundred million years revealed in homosporous lycophytes.</title>
        <authorList>
            <person name="Li C."/>
            <person name="Wickell D."/>
            <person name="Kuo L.Y."/>
            <person name="Chen X."/>
            <person name="Nie B."/>
            <person name="Liao X."/>
            <person name="Peng D."/>
            <person name="Ji J."/>
            <person name="Jenkins J."/>
            <person name="Williams M."/>
            <person name="Shu S."/>
            <person name="Plott C."/>
            <person name="Barry K."/>
            <person name="Rajasekar S."/>
            <person name="Grimwood J."/>
            <person name="Han X."/>
            <person name="Sun S."/>
            <person name="Hou Z."/>
            <person name="He W."/>
            <person name="Dai G."/>
            <person name="Sun C."/>
            <person name="Schmutz J."/>
            <person name="Leebens-Mack J.H."/>
            <person name="Li F.W."/>
            <person name="Wang L."/>
        </authorList>
    </citation>
    <scope>NUCLEOTIDE SEQUENCE [LARGE SCALE GENOMIC DNA]</scope>
    <source>
        <strain evidence="2">cv. PW_Plant_1</strain>
    </source>
</reference>
<evidence type="ECO:0000313" key="2">
    <source>
        <dbReference type="Proteomes" id="UP001162992"/>
    </source>
</evidence>
<protein>
    <submittedName>
        <fullName evidence="1">Uncharacterized protein</fullName>
    </submittedName>
</protein>
<sequence>MLNVISSRFAMTSKIAVEYAKSSRSACKHCGDAVSKGEVRLGAISKAAGGFEMIRWHHPHCFFRSQPHNEAFDLEKSSGFNLLKQSDQLHLKQLLTLASSQESQRSPKRMKKDEQDVTADQKLLLRYDSKAWEKLLSSYTVSQLSNSYKGAVLPSGWKAYSSVICGKVNVALSSEKIAAFDFDGCLVNTSVRRVGAQAWSLLYPSIPEKLQQYHEEGYKLVIFTNESNIDRWKNSRQKAVDSKLGRLEGFMELVKAPMQVFVACSQDGSGDPCRKPSPGMWDLMERHFNAGIQVEKTKSFFVGDAAGRASDHSDADIGFAKAIGLPFMVPEEVFKS</sequence>
<evidence type="ECO:0000313" key="1">
    <source>
        <dbReference type="EMBL" id="KAJ7535718.1"/>
    </source>
</evidence>
<dbReference type="Proteomes" id="UP001162992">
    <property type="component" value="Chromosome 12"/>
</dbReference>
<name>A0ACC2C1I8_DIPCM</name>
<comment type="caution">
    <text evidence="1">The sequence shown here is derived from an EMBL/GenBank/DDBJ whole genome shotgun (WGS) entry which is preliminary data.</text>
</comment>
<proteinExistence type="predicted"/>
<keyword evidence="2" id="KW-1185">Reference proteome</keyword>
<dbReference type="EMBL" id="CM055103">
    <property type="protein sequence ID" value="KAJ7535718.1"/>
    <property type="molecule type" value="Genomic_DNA"/>
</dbReference>
<accession>A0ACC2C1I8</accession>
<organism evidence="1 2">
    <name type="scientific">Diphasiastrum complanatum</name>
    <name type="common">Issler's clubmoss</name>
    <name type="synonym">Lycopodium complanatum</name>
    <dbReference type="NCBI Taxonomy" id="34168"/>
    <lineage>
        <taxon>Eukaryota</taxon>
        <taxon>Viridiplantae</taxon>
        <taxon>Streptophyta</taxon>
        <taxon>Embryophyta</taxon>
        <taxon>Tracheophyta</taxon>
        <taxon>Lycopodiopsida</taxon>
        <taxon>Lycopodiales</taxon>
        <taxon>Lycopodiaceae</taxon>
        <taxon>Lycopodioideae</taxon>
        <taxon>Diphasiastrum</taxon>
    </lineage>
</organism>
<gene>
    <name evidence="1" type="ORF">O6H91_12G043600</name>
</gene>